<dbReference type="EMBL" id="WHJC01000394">
    <property type="protein sequence ID" value="MPQ45005.1"/>
    <property type="molecule type" value="Genomic_DNA"/>
</dbReference>
<dbReference type="RefSeq" id="WP_152891945.1">
    <property type="nucleotide sequence ID" value="NZ_WHJC01000394.1"/>
</dbReference>
<dbReference type="AlphaFoldDB" id="A0A6I1MNM0"/>
<feature type="non-terminal residue" evidence="1">
    <location>
        <position position="68"/>
    </location>
</feature>
<evidence type="ECO:0000313" key="1">
    <source>
        <dbReference type="EMBL" id="MPQ45005.1"/>
    </source>
</evidence>
<name>A0A6I1MNM0_9CLOT</name>
<evidence type="ECO:0000313" key="2">
    <source>
        <dbReference type="Proteomes" id="UP000430345"/>
    </source>
</evidence>
<organism evidence="1 2">
    <name type="scientific">Clostridium tarantellae</name>
    <dbReference type="NCBI Taxonomy" id="39493"/>
    <lineage>
        <taxon>Bacteria</taxon>
        <taxon>Bacillati</taxon>
        <taxon>Bacillota</taxon>
        <taxon>Clostridia</taxon>
        <taxon>Eubacteriales</taxon>
        <taxon>Clostridiaceae</taxon>
        <taxon>Clostridium</taxon>
    </lineage>
</organism>
<reference evidence="1 2" key="1">
    <citation type="submission" date="2019-10" db="EMBL/GenBank/DDBJ databases">
        <title>The Genome Sequence of Clostridium tarantellae Isolated from Fish Brain.</title>
        <authorList>
            <person name="Bano L."/>
            <person name="Kiel M."/>
            <person name="Sales G."/>
            <person name="Doxey A.C."/>
            <person name="Mansfield M.J."/>
            <person name="Schiavone M."/>
            <person name="Rossetto O."/>
            <person name="Pirazzini M."/>
            <person name="Dobrindt U."/>
            <person name="Montecucco C."/>
        </authorList>
    </citation>
    <scope>NUCLEOTIDE SEQUENCE [LARGE SCALE GENOMIC DNA]</scope>
    <source>
        <strain evidence="1 2">DSM 3997</strain>
    </source>
</reference>
<dbReference type="Proteomes" id="UP000430345">
    <property type="component" value="Unassembled WGS sequence"/>
</dbReference>
<comment type="caution">
    <text evidence="1">The sequence shown here is derived from an EMBL/GenBank/DDBJ whole genome shotgun (WGS) entry which is preliminary data.</text>
</comment>
<protein>
    <submittedName>
        <fullName evidence="1">Uncharacterized protein</fullName>
    </submittedName>
</protein>
<keyword evidence="2" id="KW-1185">Reference proteome</keyword>
<proteinExistence type="predicted"/>
<sequence length="68" mass="7814">MNFELSIHRDNQLICKFQNQLKKKDFLKLNSISILGLATVMTINSGNPFINKMLISKEDIYGLLQCLI</sequence>
<gene>
    <name evidence="1" type="ORF">GBZ86_14870</name>
</gene>
<accession>A0A6I1MNM0</accession>